<dbReference type="PRINTS" id="PR01006">
    <property type="entry name" value="FLGHOOKFLIE"/>
</dbReference>
<comment type="similarity">
    <text evidence="2 4">Belongs to the FliE family.</text>
</comment>
<dbReference type="GO" id="GO:0009425">
    <property type="term" value="C:bacterial-type flagellum basal body"/>
    <property type="evidence" value="ECO:0007669"/>
    <property type="project" value="UniProtKB-SubCell"/>
</dbReference>
<sequence>MSPINPISQGSSTASGESKGSADFKKILGNAIDKVNSTVENAEQATQDFATGKTTDISSVLVTAEKADIALQLTTEITNKIISSYQDIMRMQI</sequence>
<keyword evidence="7" id="KW-0282">Flagellum</keyword>
<feature type="compositionally biased region" description="Polar residues" evidence="6">
    <location>
        <begin position="1"/>
        <end position="18"/>
    </location>
</feature>
<dbReference type="GO" id="GO:0071973">
    <property type="term" value="P:bacterial-type flagellum-dependent cell motility"/>
    <property type="evidence" value="ECO:0007669"/>
    <property type="project" value="InterPro"/>
</dbReference>
<evidence type="ECO:0000256" key="3">
    <source>
        <dbReference type="ARBA" id="ARBA00023143"/>
    </source>
</evidence>
<dbReference type="PANTHER" id="PTHR34653">
    <property type="match status" value="1"/>
</dbReference>
<dbReference type="AlphaFoldDB" id="A0A7V3VS76"/>
<comment type="subcellular location">
    <subcellularLocation>
        <location evidence="1 4">Bacterial flagellum basal body</location>
    </subcellularLocation>
</comment>
<dbReference type="HAMAP" id="MF_00724">
    <property type="entry name" value="FliE"/>
    <property type="match status" value="1"/>
</dbReference>
<dbReference type="GO" id="GO:0003774">
    <property type="term" value="F:cytoskeletal motor activity"/>
    <property type="evidence" value="ECO:0007669"/>
    <property type="project" value="InterPro"/>
</dbReference>
<proteinExistence type="inferred from homology"/>
<gene>
    <name evidence="4 7" type="primary">fliE</name>
    <name evidence="7" type="ORF">ENX73_01305</name>
</gene>
<evidence type="ECO:0000256" key="5">
    <source>
        <dbReference type="NCBIfam" id="TIGR00205"/>
    </source>
</evidence>
<evidence type="ECO:0000256" key="4">
    <source>
        <dbReference type="HAMAP-Rule" id="MF_00724"/>
    </source>
</evidence>
<dbReference type="EMBL" id="DTPE01000058">
    <property type="protein sequence ID" value="HGE74748.1"/>
    <property type="molecule type" value="Genomic_DNA"/>
</dbReference>
<accession>A0A7V3VS76</accession>
<dbReference type="GO" id="GO:0005198">
    <property type="term" value="F:structural molecule activity"/>
    <property type="evidence" value="ECO:0007669"/>
    <property type="project" value="UniProtKB-UniRule"/>
</dbReference>
<name>A0A7V3VS76_9BACT</name>
<keyword evidence="3 4" id="KW-0975">Bacterial flagellum</keyword>
<dbReference type="PANTHER" id="PTHR34653:SF1">
    <property type="entry name" value="FLAGELLAR HOOK-BASAL BODY COMPLEX PROTEIN FLIE"/>
    <property type="match status" value="1"/>
</dbReference>
<evidence type="ECO:0000256" key="6">
    <source>
        <dbReference type="SAM" id="MobiDB-lite"/>
    </source>
</evidence>
<organism evidence="7">
    <name type="scientific">Mesoaciditoga lauensis</name>
    <dbReference type="NCBI Taxonomy" id="1495039"/>
    <lineage>
        <taxon>Bacteria</taxon>
        <taxon>Thermotogati</taxon>
        <taxon>Thermotogota</taxon>
        <taxon>Thermotogae</taxon>
        <taxon>Mesoaciditogales</taxon>
        <taxon>Mesoaciditogaceae</taxon>
        <taxon>Mesoaciditoga</taxon>
    </lineage>
</organism>
<reference evidence="7" key="1">
    <citation type="journal article" date="2020" name="mSystems">
        <title>Genome- and Community-Level Interaction Insights into Carbon Utilization and Element Cycling Functions of Hydrothermarchaeota in Hydrothermal Sediment.</title>
        <authorList>
            <person name="Zhou Z."/>
            <person name="Liu Y."/>
            <person name="Xu W."/>
            <person name="Pan J."/>
            <person name="Luo Z.H."/>
            <person name="Li M."/>
        </authorList>
    </citation>
    <scope>NUCLEOTIDE SEQUENCE [LARGE SCALE GENOMIC DNA]</scope>
    <source>
        <strain evidence="7">SpSt-966</strain>
    </source>
</reference>
<dbReference type="NCBIfam" id="TIGR00205">
    <property type="entry name" value="fliE"/>
    <property type="match status" value="1"/>
</dbReference>
<evidence type="ECO:0000256" key="1">
    <source>
        <dbReference type="ARBA" id="ARBA00004117"/>
    </source>
</evidence>
<dbReference type="InterPro" id="IPR001624">
    <property type="entry name" value="FliE"/>
</dbReference>
<evidence type="ECO:0000256" key="2">
    <source>
        <dbReference type="ARBA" id="ARBA00009272"/>
    </source>
</evidence>
<keyword evidence="7" id="KW-0969">Cilium</keyword>
<feature type="region of interest" description="Disordered" evidence="6">
    <location>
        <begin position="1"/>
        <end position="20"/>
    </location>
</feature>
<keyword evidence="7" id="KW-0966">Cell projection</keyword>
<comment type="caution">
    <text evidence="7">The sequence shown here is derived from an EMBL/GenBank/DDBJ whole genome shotgun (WGS) entry which is preliminary data.</text>
</comment>
<protein>
    <recommendedName>
        <fullName evidence="4 5">Flagellar hook-basal body complex protein FliE</fullName>
    </recommendedName>
</protein>
<evidence type="ECO:0000313" key="7">
    <source>
        <dbReference type="EMBL" id="HGE74748.1"/>
    </source>
</evidence>
<dbReference type="Pfam" id="PF02049">
    <property type="entry name" value="FliE"/>
    <property type="match status" value="1"/>
</dbReference>